<dbReference type="CDD" id="cd06267">
    <property type="entry name" value="PBP1_LacI_sugar_binding-like"/>
    <property type="match status" value="1"/>
</dbReference>
<evidence type="ECO:0000313" key="6">
    <source>
        <dbReference type="Proteomes" id="UP000198967"/>
    </source>
</evidence>
<dbReference type="PROSITE" id="PS00356">
    <property type="entry name" value="HTH_LACI_1"/>
    <property type="match status" value="1"/>
</dbReference>
<evidence type="ECO:0000313" key="5">
    <source>
        <dbReference type="EMBL" id="SDE99932.1"/>
    </source>
</evidence>
<dbReference type="InterPro" id="IPR046335">
    <property type="entry name" value="LacI/GalR-like_sensor"/>
</dbReference>
<dbReference type="PANTHER" id="PTHR30146">
    <property type="entry name" value="LACI-RELATED TRANSCRIPTIONAL REPRESSOR"/>
    <property type="match status" value="1"/>
</dbReference>
<evidence type="ECO:0000259" key="4">
    <source>
        <dbReference type="PROSITE" id="PS50932"/>
    </source>
</evidence>
<protein>
    <submittedName>
        <fullName evidence="5">Transcriptional regulator, LacI family</fullName>
    </submittedName>
</protein>
<dbReference type="Gene3D" id="1.10.260.40">
    <property type="entry name" value="lambda repressor-like DNA-binding domains"/>
    <property type="match status" value="1"/>
</dbReference>
<feature type="domain" description="HTH lacI-type" evidence="4">
    <location>
        <begin position="4"/>
        <end position="58"/>
    </location>
</feature>
<reference evidence="5 6" key="1">
    <citation type="submission" date="2016-10" db="EMBL/GenBank/DDBJ databases">
        <authorList>
            <person name="de Groot N.N."/>
        </authorList>
    </citation>
    <scope>NUCLEOTIDE SEQUENCE [LARGE SCALE GENOMIC DNA]</scope>
    <source>
        <strain evidence="5 6">CGMCC 4.3143</strain>
    </source>
</reference>
<dbReference type="Gene3D" id="3.40.50.2300">
    <property type="match status" value="2"/>
</dbReference>
<sequence>MIRPTVVDVARRAGVGRSTVSNVLRGTGRVSEATRARVLAAAHELEYVPNAAARRLRGAATGTIGVHLPENPSVSAYYMEFLFGVLDHAVRHDRDVTVLTGTRRPRVDGLILSDAHPADPLLDPRINGDIPVVTCEDVAGHRPDGVVWADHGAALTTLLDELGAARPALLVPAETTDWAARLGSAYRAWCAAHGAPELLARIDWIPTVPGLEAAVRSLDGFDALVCGPVDSAAMLLPALRPRLAEGLLLACATDSTACTLTDPPITAIDQNPRLAGRRCAELLDGLLAGTAEPGTRVEVPLRLVHRASTARR</sequence>
<dbReference type="STRING" id="366584.SAMN05216377_10318"/>
<dbReference type="Pfam" id="PF00356">
    <property type="entry name" value="LacI"/>
    <property type="match status" value="1"/>
</dbReference>
<dbReference type="SUPFAM" id="SSF47413">
    <property type="entry name" value="lambda repressor-like DNA-binding domains"/>
    <property type="match status" value="1"/>
</dbReference>
<dbReference type="PROSITE" id="PS50932">
    <property type="entry name" value="HTH_LACI_2"/>
    <property type="match status" value="1"/>
</dbReference>
<dbReference type="PANTHER" id="PTHR30146:SF153">
    <property type="entry name" value="LACTOSE OPERON REPRESSOR"/>
    <property type="match status" value="1"/>
</dbReference>
<organism evidence="5 6">
    <name type="scientific">Pseudonocardia oroxyli</name>
    <dbReference type="NCBI Taxonomy" id="366584"/>
    <lineage>
        <taxon>Bacteria</taxon>
        <taxon>Bacillati</taxon>
        <taxon>Actinomycetota</taxon>
        <taxon>Actinomycetes</taxon>
        <taxon>Pseudonocardiales</taxon>
        <taxon>Pseudonocardiaceae</taxon>
        <taxon>Pseudonocardia</taxon>
    </lineage>
</organism>
<proteinExistence type="predicted"/>
<accession>A0A1G7HHI2</accession>
<dbReference type="SUPFAM" id="SSF53822">
    <property type="entry name" value="Periplasmic binding protein-like I"/>
    <property type="match status" value="1"/>
</dbReference>
<evidence type="ECO:0000256" key="2">
    <source>
        <dbReference type="ARBA" id="ARBA00023125"/>
    </source>
</evidence>
<name>A0A1G7HHI2_PSEOR</name>
<dbReference type="Proteomes" id="UP000198967">
    <property type="component" value="Unassembled WGS sequence"/>
</dbReference>
<dbReference type="EMBL" id="FNBE01000003">
    <property type="protein sequence ID" value="SDE99932.1"/>
    <property type="molecule type" value="Genomic_DNA"/>
</dbReference>
<dbReference type="InterPro" id="IPR010982">
    <property type="entry name" value="Lambda_DNA-bd_dom_sf"/>
</dbReference>
<dbReference type="Pfam" id="PF13377">
    <property type="entry name" value="Peripla_BP_3"/>
    <property type="match status" value="1"/>
</dbReference>
<keyword evidence="2" id="KW-0238">DNA-binding</keyword>
<dbReference type="AlphaFoldDB" id="A0A1G7HHI2"/>
<keyword evidence="1" id="KW-0805">Transcription regulation</keyword>
<dbReference type="GO" id="GO:0000976">
    <property type="term" value="F:transcription cis-regulatory region binding"/>
    <property type="evidence" value="ECO:0007669"/>
    <property type="project" value="TreeGrafter"/>
</dbReference>
<keyword evidence="6" id="KW-1185">Reference proteome</keyword>
<dbReference type="CDD" id="cd01392">
    <property type="entry name" value="HTH_LacI"/>
    <property type="match status" value="1"/>
</dbReference>
<dbReference type="SMART" id="SM00354">
    <property type="entry name" value="HTH_LACI"/>
    <property type="match status" value="1"/>
</dbReference>
<evidence type="ECO:0000256" key="1">
    <source>
        <dbReference type="ARBA" id="ARBA00023015"/>
    </source>
</evidence>
<gene>
    <name evidence="5" type="ORF">SAMN05216377_10318</name>
</gene>
<dbReference type="InterPro" id="IPR028082">
    <property type="entry name" value="Peripla_BP_I"/>
</dbReference>
<evidence type="ECO:0000256" key="3">
    <source>
        <dbReference type="ARBA" id="ARBA00023163"/>
    </source>
</evidence>
<dbReference type="InterPro" id="IPR000843">
    <property type="entry name" value="HTH_LacI"/>
</dbReference>
<keyword evidence="3" id="KW-0804">Transcription</keyword>
<dbReference type="GO" id="GO:0003700">
    <property type="term" value="F:DNA-binding transcription factor activity"/>
    <property type="evidence" value="ECO:0007669"/>
    <property type="project" value="TreeGrafter"/>
</dbReference>
<dbReference type="RefSeq" id="WP_245707310.1">
    <property type="nucleotide sequence ID" value="NZ_FNBE01000003.1"/>
</dbReference>